<name>A0A929RXE2_9BACT</name>
<dbReference type="RefSeq" id="WP_303764645.1">
    <property type="nucleotide sequence ID" value="NZ_JABZGR010000036.1"/>
</dbReference>
<dbReference type="PANTHER" id="PTHR35848">
    <property type="entry name" value="OXALATE-BINDING PROTEIN"/>
    <property type="match status" value="1"/>
</dbReference>
<dbReference type="SUPFAM" id="SSF51182">
    <property type="entry name" value="RmlC-like cupins"/>
    <property type="match status" value="1"/>
</dbReference>
<sequence length="110" mass="12618">MIIDFKEIEEQILPSFKGGEKEMQARIFSDDKAKIMCNRLQPGASIGYHKHEQNSEIIYLLKGEATVCYDGQETKLLPGQVHYCPMGHSHSLMNKTKEELQFFAVVPEHH</sequence>
<reference evidence="3" key="1">
    <citation type="submission" date="2020-04" db="EMBL/GenBank/DDBJ databases">
        <title>Deep metagenomics examines the oral microbiome during advanced dental caries in children, revealing novel taxa and co-occurrences with host molecules.</title>
        <authorList>
            <person name="Baker J.L."/>
            <person name="Morton J.T."/>
            <person name="Dinis M."/>
            <person name="Alvarez R."/>
            <person name="Tran N.C."/>
            <person name="Knight R."/>
            <person name="Edlund A."/>
        </authorList>
    </citation>
    <scope>NUCLEOTIDE SEQUENCE</scope>
    <source>
        <strain evidence="3">JCVI_34_bin.1</strain>
    </source>
</reference>
<protein>
    <submittedName>
        <fullName evidence="3">Cupin domain-containing protein</fullName>
    </submittedName>
</protein>
<dbReference type="EMBL" id="JABZGR010000036">
    <property type="protein sequence ID" value="MBF0971055.1"/>
    <property type="molecule type" value="Genomic_DNA"/>
</dbReference>
<dbReference type="Proteomes" id="UP000704068">
    <property type="component" value="Unassembled WGS sequence"/>
</dbReference>
<evidence type="ECO:0000313" key="3">
    <source>
        <dbReference type="EMBL" id="MBF0971055.1"/>
    </source>
</evidence>
<evidence type="ECO:0000259" key="2">
    <source>
        <dbReference type="Pfam" id="PF07883"/>
    </source>
</evidence>
<accession>A0A929RXE2</accession>
<dbReference type="Pfam" id="PF07883">
    <property type="entry name" value="Cupin_2"/>
    <property type="match status" value="1"/>
</dbReference>
<dbReference type="GO" id="GO:0046872">
    <property type="term" value="F:metal ion binding"/>
    <property type="evidence" value="ECO:0007669"/>
    <property type="project" value="UniProtKB-KW"/>
</dbReference>
<dbReference type="InterPro" id="IPR051610">
    <property type="entry name" value="GPI/OXD"/>
</dbReference>
<evidence type="ECO:0000256" key="1">
    <source>
        <dbReference type="ARBA" id="ARBA00022723"/>
    </source>
</evidence>
<dbReference type="InterPro" id="IPR013096">
    <property type="entry name" value="Cupin_2"/>
</dbReference>
<dbReference type="AlphaFoldDB" id="A0A929RXE2"/>
<dbReference type="Gene3D" id="2.60.120.10">
    <property type="entry name" value="Jelly Rolls"/>
    <property type="match status" value="1"/>
</dbReference>
<keyword evidence="1" id="KW-0479">Metal-binding</keyword>
<dbReference type="InterPro" id="IPR011051">
    <property type="entry name" value="RmlC_Cupin_sf"/>
</dbReference>
<dbReference type="PANTHER" id="PTHR35848:SF6">
    <property type="entry name" value="CUPIN TYPE-2 DOMAIN-CONTAINING PROTEIN"/>
    <property type="match status" value="1"/>
</dbReference>
<dbReference type="InterPro" id="IPR014710">
    <property type="entry name" value="RmlC-like_jellyroll"/>
</dbReference>
<feature type="domain" description="Cupin type-2" evidence="2">
    <location>
        <begin position="39"/>
        <end position="105"/>
    </location>
</feature>
<proteinExistence type="predicted"/>
<organism evidence="3 4">
    <name type="scientific">Alloprevotella tannerae</name>
    <dbReference type="NCBI Taxonomy" id="76122"/>
    <lineage>
        <taxon>Bacteria</taxon>
        <taxon>Pseudomonadati</taxon>
        <taxon>Bacteroidota</taxon>
        <taxon>Bacteroidia</taxon>
        <taxon>Bacteroidales</taxon>
        <taxon>Prevotellaceae</taxon>
        <taxon>Alloprevotella</taxon>
    </lineage>
</organism>
<gene>
    <name evidence="3" type="ORF">HXK21_08465</name>
</gene>
<evidence type="ECO:0000313" key="4">
    <source>
        <dbReference type="Proteomes" id="UP000704068"/>
    </source>
</evidence>
<comment type="caution">
    <text evidence="3">The sequence shown here is derived from an EMBL/GenBank/DDBJ whole genome shotgun (WGS) entry which is preliminary data.</text>
</comment>